<evidence type="ECO:0000313" key="1">
    <source>
        <dbReference type="Proteomes" id="UP000887565"/>
    </source>
</evidence>
<evidence type="ECO:0000313" key="2">
    <source>
        <dbReference type="WBParaSite" id="nRc.2.0.1.t19931-RA"/>
    </source>
</evidence>
<dbReference type="AlphaFoldDB" id="A0A915J0E8"/>
<proteinExistence type="predicted"/>
<dbReference type="WBParaSite" id="nRc.2.0.1.t19931-RA">
    <property type="protein sequence ID" value="nRc.2.0.1.t19931-RA"/>
    <property type="gene ID" value="nRc.2.0.1.g19931"/>
</dbReference>
<dbReference type="Proteomes" id="UP000887565">
    <property type="component" value="Unplaced"/>
</dbReference>
<name>A0A915J0E8_ROMCU</name>
<organism evidence="1 2">
    <name type="scientific">Romanomermis culicivorax</name>
    <name type="common">Nematode worm</name>
    <dbReference type="NCBI Taxonomy" id="13658"/>
    <lineage>
        <taxon>Eukaryota</taxon>
        <taxon>Metazoa</taxon>
        <taxon>Ecdysozoa</taxon>
        <taxon>Nematoda</taxon>
        <taxon>Enoplea</taxon>
        <taxon>Dorylaimia</taxon>
        <taxon>Mermithida</taxon>
        <taxon>Mermithoidea</taxon>
        <taxon>Mermithidae</taxon>
        <taxon>Romanomermis</taxon>
    </lineage>
</organism>
<sequence length="103" mass="12398">MNQVNVENRYLYNKLRRFYTLLATSEPRQVTVDGTKPIGERAKYSTFTVEYEVYHQCDHGEISGFHRIFLKDVRWKIEPLEITAERMIIHRALPTDQRIDRQR</sequence>
<accession>A0A915J0E8</accession>
<keyword evidence="1" id="KW-1185">Reference proteome</keyword>
<protein>
    <submittedName>
        <fullName evidence="2">SnoaL-like domain-containing protein</fullName>
    </submittedName>
</protein>
<reference evidence="2" key="1">
    <citation type="submission" date="2022-11" db="UniProtKB">
        <authorList>
            <consortium name="WormBaseParasite"/>
        </authorList>
    </citation>
    <scope>IDENTIFICATION</scope>
</reference>